<name>A0A9X0A672_9CNID</name>
<proteinExistence type="predicted"/>
<accession>A0A9X0A672</accession>
<evidence type="ECO:0008006" key="4">
    <source>
        <dbReference type="Google" id="ProtNLM"/>
    </source>
</evidence>
<evidence type="ECO:0000313" key="2">
    <source>
        <dbReference type="EMBL" id="KAJ7394191.1"/>
    </source>
</evidence>
<evidence type="ECO:0000313" key="3">
    <source>
        <dbReference type="Proteomes" id="UP001163046"/>
    </source>
</evidence>
<dbReference type="OrthoDB" id="5951867at2759"/>
<dbReference type="Proteomes" id="UP001163046">
    <property type="component" value="Unassembled WGS sequence"/>
</dbReference>
<reference evidence="2" key="1">
    <citation type="submission" date="2023-01" db="EMBL/GenBank/DDBJ databases">
        <title>Genome assembly of the deep-sea coral Lophelia pertusa.</title>
        <authorList>
            <person name="Herrera S."/>
            <person name="Cordes E."/>
        </authorList>
    </citation>
    <scope>NUCLEOTIDE SEQUENCE</scope>
    <source>
        <strain evidence="2">USNM1676648</strain>
        <tissue evidence="2">Polyp</tissue>
    </source>
</reference>
<feature type="transmembrane region" description="Helical" evidence="1">
    <location>
        <begin position="44"/>
        <end position="64"/>
    </location>
</feature>
<evidence type="ECO:0000256" key="1">
    <source>
        <dbReference type="SAM" id="Phobius"/>
    </source>
</evidence>
<keyword evidence="1" id="KW-0472">Membrane</keyword>
<dbReference type="AlphaFoldDB" id="A0A9X0A672"/>
<keyword evidence="3" id="KW-1185">Reference proteome</keyword>
<sequence length="200" mass="21368">MPVQKLEVNTESGELDMSSILVAGVLGITGGFTGKFIVTGLFLAASVISCMLGGVVAACVGIALTARRSMGECEYVHCPYDTESILMIALVSILILEAAISLSGIIESSQLLCCAISGDDHISIVSLGNSHAGKTPMLRSERISRKLQSKNNGLCSADYDTPYEFRNGKQSHKISEMGDDSVTYISTLLSRKIRYTAFEC</sequence>
<protein>
    <recommendedName>
        <fullName evidence="4">Transmembrane protein</fullName>
    </recommendedName>
</protein>
<feature type="transmembrane region" description="Helical" evidence="1">
    <location>
        <begin position="85"/>
        <end position="106"/>
    </location>
</feature>
<keyword evidence="1" id="KW-1133">Transmembrane helix</keyword>
<dbReference type="EMBL" id="MU825397">
    <property type="protein sequence ID" value="KAJ7394191.1"/>
    <property type="molecule type" value="Genomic_DNA"/>
</dbReference>
<feature type="transmembrane region" description="Helical" evidence="1">
    <location>
        <begin position="20"/>
        <end position="38"/>
    </location>
</feature>
<keyword evidence="1" id="KW-0812">Transmembrane</keyword>
<comment type="caution">
    <text evidence="2">The sequence shown here is derived from an EMBL/GenBank/DDBJ whole genome shotgun (WGS) entry which is preliminary data.</text>
</comment>
<gene>
    <name evidence="2" type="ORF">OS493_003872</name>
</gene>
<organism evidence="2 3">
    <name type="scientific">Desmophyllum pertusum</name>
    <dbReference type="NCBI Taxonomy" id="174260"/>
    <lineage>
        <taxon>Eukaryota</taxon>
        <taxon>Metazoa</taxon>
        <taxon>Cnidaria</taxon>
        <taxon>Anthozoa</taxon>
        <taxon>Hexacorallia</taxon>
        <taxon>Scleractinia</taxon>
        <taxon>Caryophylliina</taxon>
        <taxon>Caryophylliidae</taxon>
        <taxon>Desmophyllum</taxon>
    </lineage>
</organism>